<keyword evidence="5 6" id="KW-0472">Membrane</keyword>
<dbReference type="InterPro" id="IPR010432">
    <property type="entry name" value="RDD"/>
</dbReference>
<evidence type="ECO:0000256" key="4">
    <source>
        <dbReference type="ARBA" id="ARBA00022989"/>
    </source>
</evidence>
<reference evidence="9" key="2">
    <citation type="submission" date="2024-06" db="EMBL/GenBank/DDBJ databases">
        <authorList>
            <person name="Li S."/>
        </authorList>
    </citation>
    <scope>NUCLEOTIDE SEQUENCE</scope>
    <source>
        <strain evidence="9">SR10</strain>
    </source>
</reference>
<keyword evidence="4 6" id="KW-1133">Transmembrane helix</keyword>
<organism evidence="9">
    <name type="scientific">Lysobacter firmicutimachus</name>
    <dbReference type="NCBI Taxonomy" id="1792846"/>
    <lineage>
        <taxon>Bacteria</taxon>
        <taxon>Pseudomonadati</taxon>
        <taxon>Pseudomonadota</taxon>
        <taxon>Gammaproteobacteria</taxon>
        <taxon>Lysobacterales</taxon>
        <taxon>Lysobacteraceae</taxon>
        <taxon>Lysobacter</taxon>
    </lineage>
</organism>
<feature type="domain" description="RDD" evidence="7">
    <location>
        <begin position="4"/>
        <end position="178"/>
    </location>
</feature>
<name>A0AAU8MU00_9GAMM</name>
<gene>
    <name evidence="9" type="ORF">ABU614_07410</name>
    <name evidence="8" type="ORF">V2J18_00825</name>
</gene>
<evidence type="ECO:0000256" key="6">
    <source>
        <dbReference type="SAM" id="Phobius"/>
    </source>
</evidence>
<dbReference type="AlphaFoldDB" id="A0AAU8MU00"/>
<accession>A0AAU8MU00</accession>
<evidence type="ECO:0000313" key="10">
    <source>
        <dbReference type="Proteomes" id="UP001387215"/>
    </source>
</evidence>
<comment type="subcellular location">
    <subcellularLocation>
        <location evidence="1">Cell membrane</location>
        <topology evidence="1">Multi-pass membrane protein</topology>
    </subcellularLocation>
</comment>
<reference evidence="8 10" key="1">
    <citation type="submission" date="2024-02" db="EMBL/GenBank/DDBJ databases">
        <title>Lysobacter Genome Sequencing and Mining.</title>
        <authorList>
            <person name="Bierman J."/>
            <person name="Walker M.C."/>
        </authorList>
    </citation>
    <scope>NUCLEOTIDE SEQUENCE [LARGE SCALE GENOMIC DNA]</scope>
    <source>
        <strain evidence="8 10">PB6250</strain>
    </source>
</reference>
<dbReference type="EMBL" id="CP159925">
    <property type="protein sequence ID" value="XCO76599.1"/>
    <property type="molecule type" value="Genomic_DNA"/>
</dbReference>
<keyword evidence="2" id="KW-1003">Cell membrane</keyword>
<keyword evidence="10" id="KW-1185">Reference proteome</keyword>
<sequence length="228" mass="23724">MTAPAGFWPRYAAWSLDAAVVAAATTVLGAPLWSGYCEAMRRGWAAIGRRTAQIMADSALADLNFAGFFRRLLADPALHAALGEVGVAFGALLLGWLLAYAALGAVYEVACVAGPWRATPGKRALGLRVAAADGGRLGAGRAALRYLGGALSWLTLNIGHLVAVAKPEQRALHDRLAGARVDCIDARGMPAWAWAWIGLQLLAALAATAWLSLALQAALEAALDPGML</sequence>
<feature type="transmembrane region" description="Helical" evidence="6">
    <location>
        <begin position="194"/>
        <end position="219"/>
    </location>
</feature>
<evidence type="ECO:0000256" key="5">
    <source>
        <dbReference type="ARBA" id="ARBA00023136"/>
    </source>
</evidence>
<dbReference type="GO" id="GO:0005886">
    <property type="term" value="C:plasma membrane"/>
    <property type="evidence" value="ECO:0007669"/>
    <property type="project" value="UniProtKB-SubCell"/>
</dbReference>
<dbReference type="Pfam" id="PF06271">
    <property type="entry name" value="RDD"/>
    <property type="match status" value="1"/>
</dbReference>
<dbReference type="EMBL" id="JBANDL010000002">
    <property type="protein sequence ID" value="MEI2453213.1"/>
    <property type="molecule type" value="Genomic_DNA"/>
</dbReference>
<evidence type="ECO:0000256" key="3">
    <source>
        <dbReference type="ARBA" id="ARBA00022692"/>
    </source>
</evidence>
<evidence type="ECO:0000259" key="7">
    <source>
        <dbReference type="Pfam" id="PF06271"/>
    </source>
</evidence>
<dbReference type="PANTHER" id="PTHR36115">
    <property type="entry name" value="PROLINE-RICH ANTIGEN HOMOLOG-RELATED"/>
    <property type="match status" value="1"/>
</dbReference>
<evidence type="ECO:0000256" key="1">
    <source>
        <dbReference type="ARBA" id="ARBA00004651"/>
    </source>
</evidence>
<evidence type="ECO:0000313" key="8">
    <source>
        <dbReference type="EMBL" id="MEI2453213.1"/>
    </source>
</evidence>
<keyword evidence="3 6" id="KW-0812">Transmembrane</keyword>
<dbReference type="RefSeq" id="WP_064747995.1">
    <property type="nucleotide sequence ID" value="NZ_CP159925.1"/>
</dbReference>
<protein>
    <submittedName>
        <fullName evidence="9">RDD family protein</fullName>
    </submittedName>
</protein>
<evidence type="ECO:0000256" key="2">
    <source>
        <dbReference type="ARBA" id="ARBA00022475"/>
    </source>
</evidence>
<feature type="transmembrane region" description="Helical" evidence="6">
    <location>
        <begin position="12"/>
        <end position="33"/>
    </location>
</feature>
<dbReference type="Proteomes" id="UP001387215">
    <property type="component" value="Unassembled WGS sequence"/>
</dbReference>
<feature type="transmembrane region" description="Helical" evidence="6">
    <location>
        <begin position="85"/>
        <end position="107"/>
    </location>
</feature>
<proteinExistence type="predicted"/>
<evidence type="ECO:0000313" key="9">
    <source>
        <dbReference type="EMBL" id="XCO76599.1"/>
    </source>
</evidence>
<dbReference type="InterPro" id="IPR051791">
    <property type="entry name" value="Pra-immunoreactive"/>
</dbReference>